<proteinExistence type="predicted"/>
<evidence type="ECO:0000313" key="1">
    <source>
        <dbReference type="EMBL" id="JAD82746.1"/>
    </source>
</evidence>
<name>A0A0A9D4J3_ARUDO</name>
<accession>A0A0A9D4J3</accession>
<organism evidence="1">
    <name type="scientific">Arundo donax</name>
    <name type="common">Giant reed</name>
    <name type="synonym">Donax arundinaceus</name>
    <dbReference type="NCBI Taxonomy" id="35708"/>
    <lineage>
        <taxon>Eukaryota</taxon>
        <taxon>Viridiplantae</taxon>
        <taxon>Streptophyta</taxon>
        <taxon>Embryophyta</taxon>
        <taxon>Tracheophyta</taxon>
        <taxon>Spermatophyta</taxon>
        <taxon>Magnoliopsida</taxon>
        <taxon>Liliopsida</taxon>
        <taxon>Poales</taxon>
        <taxon>Poaceae</taxon>
        <taxon>PACMAD clade</taxon>
        <taxon>Arundinoideae</taxon>
        <taxon>Arundineae</taxon>
        <taxon>Arundo</taxon>
    </lineage>
</organism>
<reference evidence="1" key="2">
    <citation type="journal article" date="2015" name="Data Brief">
        <title>Shoot transcriptome of the giant reed, Arundo donax.</title>
        <authorList>
            <person name="Barrero R.A."/>
            <person name="Guerrero F.D."/>
            <person name="Moolhuijzen P."/>
            <person name="Goolsby J.A."/>
            <person name="Tidwell J."/>
            <person name="Bellgard S.E."/>
            <person name="Bellgard M.I."/>
        </authorList>
    </citation>
    <scope>NUCLEOTIDE SEQUENCE</scope>
    <source>
        <tissue evidence="1">Shoot tissue taken approximately 20 cm above the soil surface</tissue>
    </source>
</reference>
<dbReference type="EMBL" id="GBRH01215149">
    <property type="protein sequence ID" value="JAD82746.1"/>
    <property type="molecule type" value="Transcribed_RNA"/>
</dbReference>
<reference evidence="1" key="1">
    <citation type="submission" date="2014-09" db="EMBL/GenBank/DDBJ databases">
        <authorList>
            <person name="Magalhaes I.L.F."/>
            <person name="Oliveira U."/>
            <person name="Santos F.R."/>
            <person name="Vidigal T.H.D.A."/>
            <person name="Brescovit A.D."/>
            <person name="Santos A.J."/>
        </authorList>
    </citation>
    <scope>NUCLEOTIDE SEQUENCE</scope>
    <source>
        <tissue evidence="1">Shoot tissue taken approximately 20 cm above the soil surface</tissue>
    </source>
</reference>
<sequence length="131" mass="14582">MKSQLKLVTQTDRMPASAAALHATGTTSETTRSALMELSHSTSVLRIESRGTTAVWWYFSREARRSTVRASAWTAPQSRRTLRMWRVGEAISVVKTKSGAAVTTCTSWPPAMRCLTTSRARVAWPKPWPVM</sequence>
<dbReference type="AlphaFoldDB" id="A0A0A9D4J3"/>
<protein>
    <submittedName>
        <fullName evidence="1">ARA1</fullName>
    </submittedName>
</protein>